<feature type="transmembrane region" description="Helical" evidence="1">
    <location>
        <begin position="76"/>
        <end position="96"/>
    </location>
</feature>
<feature type="transmembrane region" description="Helical" evidence="1">
    <location>
        <begin position="12"/>
        <end position="41"/>
    </location>
</feature>
<feature type="transmembrane region" description="Helical" evidence="1">
    <location>
        <begin position="102"/>
        <end position="126"/>
    </location>
</feature>
<keyword evidence="1" id="KW-1133">Transmembrane helix</keyword>
<evidence type="ECO:0000313" key="2">
    <source>
        <dbReference type="EMBL" id="NMP22321.1"/>
    </source>
</evidence>
<reference evidence="2 3" key="1">
    <citation type="submission" date="2020-04" db="EMBL/GenBank/DDBJ databases">
        <authorList>
            <person name="Zhang R."/>
            <person name="Schippers A."/>
        </authorList>
    </citation>
    <scope>NUCLEOTIDE SEQUENCE [LARGE SCALE GENOMIC DNA]</scope>
    <source>
        <strain evidence="2 3">DSM 109850</strain>
    </source>
</reference>
<sequence>MQQRRIPLSPATRWLVLTFAGSTTAGAIASTFVNLFVFVVSGRLADLALFNGAYFFSLSFVFYLTGYLFRRSSPLVPYRWGLVMTAAFYGVLLLLLHHASHYILWLGLLEGVSQGFFWFGANLMTFDTVAPEQRIRFYGINSAVGSVAGIAGPLAGGAVVGLMHGLTGYLLVFALALAVYAMTFAISFSVPAGPPLGREPLTLSFSLHRIMPLWKEAMETLAVRGTREAMSGLAGVFLVYIATKSAWVVGVYSSVSAVMRMLGALSVSHVVTPERRPWSMWWGVIGMTAGALFLFLMHVSWIFVFVYAVIASFSMPWFTVPNEAIPLDVMDRDPEVKNRRVAFMLSREMSLNAGRLFSMAVLMLLYAFDNSPTMLIVMVAASSLAQGFVARMGSHIWRRLREARV</sequence>
<dbReference type="InterPro" id="IPR052528">
    <property type="entry name" value="Sugar_transport-like"/>
</dbReference>
<dbReference type="AlphaFoldDB" id="A0A7Y0Q2W7"/>
<comment type="caution">
    <text evidence="2">The sequence shown here is derived from an EMBL/GenBank/DDBJ whole genome shotgun (WGS) entry which is preliminary data.</text>
</comment>
<dbReference type="SUPFAM" id="SSF103473">
    <property type="entry name" value="MFS general substrate transporter"/>
    <property type="match status" value="1"/>
</dbReference>
<feature type="transmembrane region" description="Helical" evidence="1">
    <location>
        <begin position="138"/>
        <end position="163"/>
    </location>
</feature>
<keyword evidence="1" id="KW-0812">Transmembrane</keyword>
<evidence type="ECO:0000313" key="3">
    <source>
        <dbReference type="Proteomes" id="UP000533476"/>
    </source>
</evidence>
<feature type="transmembrane region" description="Helical" evidence="1">
    <location>
        <begin position="233"/>
        <end position="259"/>
    </location>
</feature>
<feature type="transmembrane region" description="Helical" evidence="1">
    <location>
        <begin position="279"/>
        <end position="310"/>
    </location>
</feature>
<dbReference type="InterPro" id="IPR036259">
    <property type="entry name" value="MFS_trans_sf"/>
</dbReference>
<name>A0A7Y0Q2W7_9FIRM</name>
<dbReference type="Proteomes" id="UP000533476">
    <property type="component" value="Unassembled WGS sequence"/>
</dbReference>
<feature type="transmembrane region" description="Helical" evidence="1">
    <location>
        <begin position="169"/>
        <end position="190"/>
    </location>
</feature>
<dbReference type="PANTHER" id="PTHR23526">
    <property type="entry name" value="INTEGRAL MEMBRANE TRANSPORT PROTEIN-RELATED"/>
    <property type="match status" value="1"/>
</dbReference>
<dbReference type="RefSeq" id="WP_169098517.1">
    <property type="nucleotide sequence ID" value="NZ_JABBVZ010000020.1"/>
</dbReference>
<gene>
    <name evidence="2" type="ORF">HIJ39_08140</name>
</gene>
<feature type="transmembrane region" description="Helical" evidence="1">
    <location>
        <begin position="374"/>
        <end position="394"/>
    </location>
</feature>
<organism evidence="2 3">
    <name type="scientific">Sulfobacillus harzensis</name>
    <dbReference type="NCBI Taxonomy" id="2729629"/>
    <lineage>
        <taxon>Bacteria</taxon>
        <taxon>Bacillati</taxon>
        <taxon>Bacillota</taxon>
        <taxon>Clostridia</taxon>
        <taxon>Eubacteriales</taxon>
        <taxon>Clostridiales Family XVII. Incertae Sedis</taxon>
        <taxon>Sulfobacillus</taxon>
    </lineage>
</organism>
<protein>
    <submittedName>
        <fullName evidence="2">MFS transporter</fullName>
    </submittedName>
</protein>
<dbReference type="PANTHER" id="PTHR23526:SF2">
    <property type="entry name" value="MAJOR FACILITATOR SUPERFAMILY (MFS) PROFILE DOMAIN-CONTAINING PROTEIN"/>
    <property type="match status" value="1"/>
</dbReference>
<dbReference type="Gene3D" id="1.20.1250.20">
    <property type="entry name" value="MFS general substrate transporter like domains"/>
    <property type="match status" value="1"/>
</dbReference>
<keyword evidence="3" id="KW-1185">Reference proteome</keyword>
<feature type="transmembrane region" description="Helical" evidence="1">
    <location>
        <begin position="47"/>
        <end position="69"/>
    </location>
</feature>
<accession>A0A7Y0Q2W7</accession>
<proteinExistence type="predicted"/>
<keyword evidence="1" id="KW-0472">Membrane</keyword>
<evidence type="ECO:0000256" key="1">
    <source>
        <dbReference type="SAM" id="Phobius"/>
    </source>
</evidence>
<dbReference type="EMBL" id="JABBVZ010000020">
    <property type="protein sequence ID" value="NMP22321.1"/>
    <property type="molecule type" value="Genomic_DNA"/>
</dbReference>